<name>A0A7Y7WE57_9PSED</name>
<evidence type="ECO:0000256" key="2">
    <source>
        <dbReference type="SAM" id="SignalP"/>
    </source>
</evidence>
<sequence length="184" mass="19729">MLARFKPSFTIPATGLLVLLLGGLALPAQAAVEVDSLSASGFDHLAATHGGTGSGHSLRNSDFTVDDLQKMQSQQKHNADELESLKKIINDQARVIEELKRNSGASSNSSSNSSDLSGLKRSVSDQDRTIEKLASQVDDLKRSSGSSSSSSSSELSSLKRDVSDQQRDLESLKRNVDDLSRKVK</sequence>
<organism evidence="3 4">
    <name type="scientific">Pseudomonas gingeri</name>
    <dbReference type="NCBI Taxonomy" id="117681"/>
    <lineage>
        <taxon>Bacteria</taxon>
        <taxon>Pseudomonadati</taxon>
        <taxon>Pseudomonadota</taxon>
        <taxon>Gammaproteobacteria</taxon>
        <taxon>Pseudomonadales</taxon>
        <taxon>Pseudomonadaceae</taxon>
        <taxon>Pseudomonas</taxon>
    </lineage>
</organism>
<evidence type="ECO:0000313" key="4">
    <source>
        <dbReference type="Proteomes" id="UP000582981"/>
    </source>
</evidence>
<proteinExistence type="predicted"/>
<feature type="compositionally biased region" description="Low complexity" evidence="1">
    <location>
        <begin position="143"/>
        <end position="156"/>
    </location>
</feature>
<evidence type="ECO:0000256" key="1">
    <source>
        <dbReference type="SAM" id="MobiDB-lite"/>
    </source>
</evidence>
<protein>
    <submittedName>
        <fullName evidence="3">Uncharacterized protein</fullName>
    </submittedName>
</protein>
<feature type="signal peptide" evidence="2">
    <location>
        <begin position="1"/>
        <end position="30"/>
    </location>
</feature>
<keyword evidence="2" id="KW-0732">Signal</keyword>
<feature type="compositionally biased region" description="Low complexity" evidence="1">
    <location>
        <begin position="102"/>
        <end position="121"/>
    </location>
</feature>
<dbReference type="RefSeq" id="WP_177144348.1">
    <property type="nucleotide sequence ID" value="NZ_JACAPU010000015.1"/>
</dbReference>
<feature type="region of interest" description="Disordered" evidence="1">
    <location>
        <begin position="100"/>
        <end position="184"/>
    </location>
</feature>
<feature type="compositionally biased region" description="Basic and acidic residues" evidence="1">
    <location>
        <begin position="122"/>
        <end position="131"/>
    </location>
</feature>
<gene>
    <name evidence="3" type="ORF">HX829_14370</name>
</gene>
<evidence type="ECO:0000313" key="3">
    <source>
        <dbReference type="EMBL" id="NWB47677.1"/>
    </source>
</evidence>
<feature type="compositionally biased region" description="Basic and acidic residues" evidence="1">
    <location>
        <begin position="157"/>
        <end position="184"/>
    </location>
</feature>
<dbReference type="AlphaFoldDB" id="A0A7Y7WE57"/>
<accession>A0A7Y7WE57</accession>
<reference evidence="3 4" key="1">
    <citation type="submission" date="2020-04" db="EMBL/GenBank/DDBJ databases">
        <title>Molecular characterization of pseudomonads from Agaricus bisporus reveal novel blotch 2 pathogens in Western Europe.</title>
        <authorList>
            <person name="Taparia T."/>
            <person name="Krijger M."/>
            <person name="Haynes E."/>
            <person name="Elpinstone J.G."/>
            <person name="Noble R."/>
            <person name="Van Der Wolf J."/>
        </authorList>
    </citation>
    <scope>NUCLEOTIDE SEQUENCE [LARGE SCALE GENOMIC DNA]</scope>
    <source>
        <strain evidence="3 4">F1001</strain>
    </source>
</reference>
<comment type="caution">
    <text evidence="3">The sequence shown here is derived from an EMBL/GenBank/DDBJ whole genome shotgun (WGS) entry which is preliminary data.</text>
</comment>
<dbReference type="EMBL" id="JACAPU010000015">
    <property type="protein sequence ID" value="NWB47677.1"/>
    <property type="molecule type" value="Genomic_DNA"/>
</dbReference>
<dbReference type="Proteomes" id="UP000582981">
    <property type="component" value="Unassembled WGS sequence"/>
</dbReference>
<feature type="chain" id="PRO_5031458142" evidence="2">
    <location>
        <begin position="31"/>
        <end position="184"/>
    </location>
</feature>